<evidence type="ECO:0000256" key="3">
    <source>
        <dbReference type="ARBA" id="ARBA00023163"/>
    </source>
</evidence>
<evidence type="ECO:0000313" key="6">
    <source>
        <dbReference type="EMBL" id="AMY21562.1"/>
    </source>
</evidence>
<feature type="DNA-binding region" description="H-T-H motif" evidence="4">
    <location>
        <begin position="32"/>
        <end position="51"/>
    </location>
</feature>
<dbReference type="InterPro" id="IPR001647">
    <property type="entry name" value="HTH_TetR"/>
</dbReference>
<protein>
    <recommendedName>
        <fullName evidence="5">HTH tetR-type domain-containing protein</fullName>
    </recommendedName>
</protein>
<dbReference type="AlphaFoldDB" id="A0A143QGG7"/>
<dbReference type="KEGG" id="rhs:A3Q41_00238"/>
<evidence type="ECO:0000259" key="5">
    <source>
        <dbReference type="PROSITE" id="PS50977"/>
    </source>
</evidence>
<dbReference type="Pfam" id="PF00440">
    <property type="entry name" value="TetR_N"/>
    <property type="match status" value="1"/>
</dbReference>
<dbReference type="PANTHER" id="PTHR30055">
    <property type="entry name" value="HTH-TYPE TRANSCRIPTIONAL REGULATOR RUTR"/>
    <property type="match status" value="1"/>
</dbReference>
<dbReference type="PROSITE" id="PS50977">
    <property type="entry name" value="HTH_TETR_2"/>
    <property type="match status" value="1"/>
</dbReference>
<dbReference type="PATRIC" id="fig|1653479.3.peg.236"/>
<dbReference type="InterPro" id="IPR036271">
    <property type="entry name" value="Tet_transcr_reg_TetR-rel_C_sf"/>
</dbReference>
<gene>
    <name evidence="6" type="ORF">A3Q41_00238</name>
</gene>
<sequence>MATERYHHGDLRAVLLEEAEQSIARDGVDALSLRQLARDVGVSHAAPARHFRDKQALLDALALHGFQEMNRRMVDAATGPGELLAKFRGVARAYLGFAVEHPQLLDVMYSTKHHPEASEQLKDVAHESMAATESLLHAAMDAGVITEASPAVLARVAFASVHGLAVLAAGDLLDGMPADDLLDATVDTLLRGFT</sequence>
<evidence type="ECO:0000256" key="4">
    <source>
        <dbReference type="PROSITE-ProRule" id="PRU00335"/>
    </source>
</evidence>
<dbReference type="InterPro" id="IPR050109">
    <property type="entry name" value="HTH-type_TetR-like_transc_reg"/>
</dbReference>
<keyword evidence="2 4" id="KW-0238">DNA-binding</keyword>
<accession>A0A143QGG7</accession>
<organism evidence="6 7">
    <name type="scientific">Rhodococcoides fascians</name>
    <name type="common">Rhodococcus fascians</name>
    <dbReference type="NCBI Taxonomy" id="1828"/>
    <lineage>
        <taxon>Bacteria</taxon>
        <taxon>Bacillati</taxon>
        <taxon>Actinomycetota</taxon>
        <taxon>Actinomycetes</taxon>
        <taxon>Mycobacteriales</taxon>
        <taxon>Nocardiaceae</taxon>
        <taxon>Rhodococcoides</taxon>
    </lineage>
</organism>
<feature type="domain" description="HTH tetR-type" evidence="5">
    <location>
        <begin position="9"/>
        <end position="69"/>
    </location>
</feature>
<keyword evidence="3" id="KW-0804">Transcription</keyword>
<dbReference type="GO" id="GO:0003700">
    <property type="term" value="F:DNA-binding transcription factor activity"/>
    <property type="evidence" value="ECO:0007669"/>
    <property type="project" value="TreeGrafter"/>
</dbReference>
<reference evidence="7" key="2">
    <citation type="submission" date="2016-04" db="EMBL/GenBank/DDBJ databases">
        <title>Complete Genome and Plasmid Sequences for Rhodococcus fascians D188 and Draft Sequences for Rhodococcus spp. Isolates PBTS 1 and PBTS 2.</title>
        <authorList>
            <person name="Stamer R."/>
            <person name="Vereecke D."/>
            <person name="Zhang Y."/>
            <person name="Schilkey F."/>
            <person name="Devitt N."/>
            <person name="Randall J."/>
        </authorList>
    </citation>
    <scope>NUCLEOTIDE SEQUENCE [LARGE SCALE GENOMIC DNA]</scope>
    <source>
        <strain evidence="7">PBTS2</strain>
    </source>
</reference>
<accession>A0A260TXN4</accession>
<dbReference type="EMBL" id="CP015220">
    <property type="protein sequence ID" value="AMY21562.1"/>
    <property type="molecule type" value="Genomic_DNA"/>
</dbReference>
<dbReference type="SUPFAM" id="SSF46689">
    <property type="entry name" value="Homeodomain-like"/>
    <property type="match status" value="1"/>
</dbReference>
<dbReference type="Gene3D" id="1.10.357.10">
    <property type="entry name" value="Tetracycline Repressor, domain 2"/>
    <property type="match status" value="1"/>
</dbReference>
<dbReference type="InterPro" id="IPR025996">
    <property type="entry name" value="MT1864/Rv1816-like_C"/>
</dbReference>
<keyword evidence="1" id="KW-0805">Transcription regulation</keyword>
<evidence type="ECO:0000256" key="1">
    <source>
        <dbReference type="ARBA" id="ARBA00023015"/>
    </source>
</evidence>
<proteinExistence type="predicted"/>
<dbReference type="Proteomes" id="UP000076038">
    <property type="component" value="Chromosome"/>
</dbReference>
<name>A0A143QGG7_RHOFA</name>
<evidence type="ECO:0000313" key="7">
    <source>
        <dbReference type="Proteomes" id="UP000076038"/>
    </source>
</evidence>
<evidence type="ECO:0000256" key="2">
    <source>
        <dbReference type="ARBA" id="ARBA00023125"/>
    </source>
</evidence>
<dbReference type="OrthoDB" id="329481at2"/>
<reference evidence="6 7" key="1">
    <citation type="journal article" date="2016" name="Genome Announc.">
        <title>Complete Genome and Plasmid Sequences for Rhodococcus fascians D188 and Draft Sequences for Rhodococcus Isolates PBTS 1 and PBTS 2.</title>
        <authorList>
            <person name="Stamler R.A."/>
            <person name="Vereecke D."/>
            <person name="Zhang Y."/>
            <person name="Schilkey F."/>
            <person name="Devitt N."/>
            <person name="Randall J.J."/>
        </authorList>
    </citation>
    <scope>NUCLEOTIDE SEQUENCE [LARGE SCALE GENOMIC DNA]</scope>
    <source>
        <strain evidence="6 7">PBTS2</strain>
    </source>
</reference>
<keyword evidence="7" id="KW-1185">Reference proteome</keyword>
<dbReference type="RefSeq" id="WP_032369641.1">
    <property type="nucleotide sequence ID" value="NZ_CAKKLU010000020.1"/>
</dbReference>
<dbReference type="GO" id="GO:0000976">
    <property type="term" value="F:transcription cis-regulatory region binding"/>
    <property type="evidence" value="ECO:0007669"/>
    <property type="project" value="TreeGrafter"/>
</dbReference>
<dbReference type="SUPFAM" id="SSF48498">
    <property type="entry name" value="Tetracyclin repressor-like, C-terminal domain"/>
    <property type="match status" value="1"/>
</dbReference>
<dbReference type="PANTHER" id="PTHR30055:SF220">
    <property type="entry name" value="TETR-FAMILY REGULATORY PROTEIN"/>
    <property type="match status" value="1"/>
</dbReference>
<dbReference type="InterPro" id="IPR009057">
    <property type="entry name" value="Homeodomain-like_sf"/>
</dbReference>
<dbReference type="Pfam" id="PF13305">
    <property type="entry name" value="TetR_C_33"/>
    <property type="match status" value="1"/>
</dbReference>